<sequence length="86" mass="9798">MVNIVVLKMSCHLNCLMVGKCALIGNLKEPASFGVFMAVYKTSYYKYVLHYLRSNQFRGIFDDGNSTSINQLTQDMLKRALLPFLL</sequence>
<evidence type="ECO:0000313" key="1">
    <source>
        <dbReference type="EMBL" id="RGE89906.1"/>
    </source>
</evidence>
<accession>A0A3E3K5E3</accession>
<gene>
    <name evidence="1" type="ORF">DW016_01130</name>
</gene>
<reference evidence="1 2" key="1">
    <citation type="submission" date="2018-08" db="EMBL/GenBank/DDBJ databases">
        <title>A genome reference for cultivated species of the human gut microbiota.</title>
        <authorList>
            <person name="Zou Y."/>
            <person name="Xue W."/>
            <person name="Luo G."/>
        </authorList>
    </citation>
    <scope>NUCLEOTIDE SEQUENCE [LARGE SCALE GENOMIC DNA]</scope>
    <source>
        <strain evidence="1 2">AF37-2AT</strain>
    </source>
</reference>
<dbReference type="RefSeq" id="WP_117493184.1">
    <property type="nucleotide sequence ID" value="NZ_DBFOWT010000019.1"/>
</dbReference>
<evidence type="ECO:0000313" key="2">
    <source>
        <dbReference type="Proteomes" id="UP000261080"/>
    </source>
</evidence>
<proteinExistence type="predicted"/>
<organism evidence="1 2">
    <name type="scientific">Sellimonas intestinalis</name>
    <dbReference type="NCBI Taxonomy" id="1653434"/>
    <lineage>
        <taxon>Bacteria</taxon>
        <taxon>Bacillati</taxon>
        <taxon>Bacillota</taxon>
        <taxon>Clostridia</taxon>
        <taxon>Lachnospirales</taxon>
        <taxon>Lachnospiraceae</taxon>
        <taxon>Sellimonas</taxon>
    </lineage>
</organism>
<name>A0A3E3K5E3_9FIRM</name>
<dbReference type="EMBL" id="QVLX01000001">
    <property type="protein sequence ID" value="RGE89906.1"/>
    <property type="molecule type" value="Genomic_DNA"/>
</dbReference>
<dbReference type="AlphaFoldDB" id="A0A3E3K5E3"/>
<comment type="caution">
    <text evidence="1">The sequence shown here is derived from an EMBL/GenBank/DDBJ whole genome shotgun (WGS) entry which is preliminary data.</text>
</comment>
<protein>
    <submittedName>
        <fullName evidence="1">Uncharacterized protein</fullName>
    </submittedName>
</protein>
<keyword evidence="2" id="KW-1185">Reference proteome</keyword>
<dbReference type="Proteomes" id="UP000261080">
    <property type="component" value="Unassembled WGS sequence"/>
</dbReference>